<dbReference type="PROSITE" id="PS00122">
    <property type="entry name" value="CARBOXYLESTERASE_B_1"/>
    <property type="match status" value="1"/>
</dbReference>
<name>A0A2A6C1N0_PRIPA</name>
<feature type="transmembrane region" description="Helical" evidence="10">
    <location>
        <begin position="908"/>
        <end position="928"/>
    </location>
</feature>
<comment type="catalytic activity">
    <reaction evidence="8">
        <text>glucuronate acceptor + UDP-alpha-D-glucuronate = acceptor beta-D-glucuronoside + UDP + H(+)</text>
        <dbReference type="Rhea" id="RHEA:21032"/>
        <dbReference type="ChEBI" id="CHEBI:15378"/>
        <dbReference type="ChEBI" id="CHEBI:58052"/>
        <dbReference type="ChEBI" id="CHEBI:58223"/>
        <dbReference type="ChEBI" id="CHEBI:132367"/>
        <dbReference type="ChEBI" id="CHEBI:132368"/>
        <dbReference type="EC" id="2.4.1.17"/>
    </reaction>
</comment>
<evidence type="ECO:0000256" key="11">
    <source>
        <dbReference type="SAM" id="SignalP"/>
    </source>
</evidence>
<keyword evidence="7" id="KW-0378">Hydrolase</keyword>
<feature type="transmembrane region" description="Helical" evidence="10">
    <location>
        <begin position="1485"/>
        <end position="1508"/>
    </location>
</feature>
<sequence length="1537" mass="172441">MINAAAICLTFLHVASSLSTYPIVRTSYGAVRGYEYQAKNGFVGEVYKKIPFAAPPTGERRWNKPAPHQPWNHTLDGTFFGPACAQVPSHWEGYVTGTSEDCLTLNVYTSRTCRESNATCPVVVFFHGGSTLTGGTTVFPDETLVTNFAKRGIIMVTAAYRLGVFGVMTLGDEHVLPANLALHDAVASLRFVRSEIHSFGGDRDQVTIMGQSAGATIVVALVFSPFINLVDNDILFSRVIAMSSCLILKSEESQVNISHAVAAKLGCSGTAREIIDCMRPLSTDEIINAASAVGGPDMSSSVSHLRDITLAGDFFPFLSVRELRKNQKRHMEQLSSPTKLLLGTMLNEFKVEPLVSNINASVNEVTEVLGLFNNEECVQKYNSDVASGAFDPGYDTLSQALFVSNALYASVHARTGAESSLPPPLIHYCLIRDMSYVLYFFEKSFNLIDRTAYKGAPLFGSEIDVKKDGKVIKGMYIDEGTFTEMNAEKDKYDRGEKKIPKKIKNPILRVVEPHESEEELSEDEPLLEALRRLSRSVTGVRVKQERMSVEPERKKHRGNSLPPSTLAPPSTVLPLIPPTTVPPRSTKKAIAVPVLPSSAVAVPSLSTSPSQPGHVTLDTIFEKLVDIQSTLSLLSSRQDRLERKVGDITNDIVGIRHEKDVSTLTTVIEEVKDRLPPPPKGPQYDQYGLTEEKVADLDDSNDGILIFAGKLDALLFESTHLPHQQRNQDMLRWLLQTYLYQYEYAAYSMHGYDMYYVLGSHAHPMDENEEWLSRVYPLYFSNFIRGMPPAPDWERFEPDLMNYYSINKSFAVGASPKMKYGYHQNLNEYYSGMVQFDQNLTDFKEMVCIVCQRQTIVEILFAPIQYKKLVLHSTTPINIRHLLFYGTLVGIFIIAMHRSRNFRRITDVFVLMMKLTAFALLVAMVGVAEGFRKMQYVTVKGTPSCGRKSHSGIKVVLWEDEPGPDDKLAELTKIDPYILIHHSCNPKTDKKGKTCTRVSRFDVPKEYIYPEGQKEKVYDMGMRCLFVSIVLFLLLLPSSLSLNIMMYAMIGGPSHERFNEKLINLLSENGHTVDVIFGVLNSQAAINETYSVRNMVIVPFPGSNDWGAANPLLAKLFQAVSDWTRLKPNSNKFSDTAELFCDALLDSDEVAHLLSFNKYDFGLISGYDLCPFALAYQYQVSPVVSYVATPLLNTQYYYGGLPELPLYENDRFYHYQAGRAITAKCRARYGNDFPDVREILMQTTFDFCNSHPLLEEPSATSLRVKYIGGIGRTAPKPLNKELNALLNQSKKGTVIFSFGTQILPDKISDELRHTFVNTFKRFPDFNFLWKFDGETPMSASNIYNLKWLPQTDLLHDSRVVAFISHMGLNSFTETAFAGVPVVAIPLFADQIHNAKRAMALGIGEIVRNSEITEGNLCNALEKVLYDERYRNRAREIARMIAASPDTPQRIFLEGIEYAAKYKNLSIHYRLAGAEYNHFAQIGWDVIAFDVVVLFVIVFLPSKFVVFVSRSFIAKMQMKQHKPFGRINTVSYQHAKPC</sequence>
<dbReference type="GO" id="GO:0052689">
    <property type="term" value="F:carboxylic ester hydrolase activity"/>
    <property type="evidence" value="ECO:0007669"/>
    <property type="project" value="UniProtKB-KW"/>
</dbReference>
<dbReference type="Gene3D" id="3.40.50.2000">
    <property type="entry name" value="Glycogen Phosphorylase B"/>
    <property type="match status" value="1"/>
</dbReference>
<dbReference type="Pfam" id="PF00135">
    <property type="entry name" value="COesterase"/>
    <property type="match status" value="1"/>
</dbReference>
<keyword evidence="10" id="KW-1133">Transmembrane helix</keyword>
<feature type="domain" description="Carboxylesterase type B" evidence="12">
    <location>
        <begin position="22"/>
        <end position="374"/>
    </location>
</feature>
<dbReference type="Proteomes" id="UP000005239">
    <property type="component" value="Unassembled WGS sequence"/>
</dbReference>
<keyword evidence="4" id="KW-0719">Serine esterase</keyword>
<organism evidence="13 14">
    <name type="scientific">Pristionchus pacificus</name>
    <name type="common">Parasitic nematode worm</name>
    <dbReference type="NCBI Taxonomy" id="54126"/>
    <lineage>
        <taxon>Eukaryota</taxon>
        <taxon>Metazoa</taxon>
        <taxon>Ecdysozoa</taxon>
        <taxon>Nematoda</taxon>
        <taxon>Chromadorea</taxon>
        <taxon>Rhabditida</taxon>
        <taxon>Rhabditina</taxon>
        <taxon>Diplogasteromorpha</taxon>
        <taxon>Diplogasteroidea</taxon>
        <taxon>Neodiplogasteridae</taxon>
        <taxon>Pristionchus</taxon>
    </lineage>
</organism>
<evidence type="ECO:0000259" key="12">
    <source>
        <dbReference type="Pfam" id="PF00135"/>
    </source>
</evidence>
<keyword evidence="10" id="KW-0472">Membrane</keyword>
<feature type="chain" id="PRO_5043366121" description="glucuronosyltransferase" evidence="11">
    <location>
        <begin position="18"/>
        <end position="1537"/>
    </location>
</feature>
<evidence type="ECO:0000256" key="9">
    <source>
        <dbReference type="SAM" id="MobiDB-lite"/>
    </source>
</evidence>
<dbReference type="InterPro" id="IPR002213">
    <property type="entry name" value="UDP_glucos_trans"/>
</dbReference>
<evidence type="ECO:0000313" key="13">
    <source>
        <dbReference type="EnsemblMetazoa" id="PPA42046.1"/>
    </source>
</evidence>
<keyword evidence="10" id="KW-0812">Transmembrane</keyword>
<feature type="region of interest" description="Disordered" evidence="9">
    <location>
        <begin position="542"/>
        <end position="575"/>
    </location>
</feature>
<evidence type="ECO:0000256" key="6">
    <source>
        <dbReference type="ARBA" id="ARBA00022679"/>
    </source>
</evidence>
<reference evidence="13" key="2">
    <citation type="submission" date="2022-06" db="UniProtKB">
        <authorList>
            <consortium name="EnsemblMetazoa"/>
        </authorList>
    </citation>
    <scope>IDENTIFICATION</scope>
    <source>
        <strain evidence="13">PS312</strain>
    </source>
</reference>
<keyword evidence="14" id="KW-1185">Reference proteome</keyword>
<evidence type="ECO:0000313" key="14">
    <source>
        <dbReference type="Proteomes" id="UP000005239"/>
    </source>
</evidence>
<dbReference type="InterPro" id="IPR002018">
    <property type="entry name" value="CarbesteraseB"/>
</dbReference>
<evidence type="ECO:0000256" key="8">
    <source>
        <dbReference type="ARBA" id="ARBA00047475"/>
    </source>
</evidence>
<dbReference type="PANTHER" id="PTHR45580:SF6">
    <property type="entry name" value="CARBOXYLESTERASE TYPE B DOMAIN-CONTAINING PROTEIN"/>
    <property type="match status" value="1"/>
</dbReference>
<dbReference type="Pfam" id="PF00201">
    <property type="entry name" value="UDPGT"/>
    <property type="match status" value="1"/>
</dbReference>
<dbReference type="InterPro" id="IPR029058">
    <property type="entry name" value="AB_hydrolase_fold"/>
</dbReference>
<accession>A0A8R1V1N8</accession>
<dbReference type="SUPFAM" id="SSF53474">
    <property type="entry name" value="alpha/beta-Hydrolases"/>
    <property type="match status" value="2"/>
</dbReference>
<comment type="similarity">
    <text evidence="1">Belongs to the type-B carboxylesterase/lipase family.</text>
</comment>
<accession>A0A2A6C1N0</accession>
<dbReference type="PANTHER" id="PTHR45580">
    <property type="entry name" value="PROTEIN CBG05369"/>
    <property type="match status" value="1"/>
</dbReference>
<keyword evidence="11" id="KW-0732">Signal</keyword>
<evidence type="ECO:0000256" key="7">
    <source>
        <dbReference type="ARBA" id="ARBA00022801"/>
    </source>
</evidence>
<dbReference type="InterPro" id="IPR019826">
    <property type="entry name" value="Carboxylesterase_B_AS"/>
</dbReference>
<feature type="transmembrane region" description="Helical" evidence="10">
    <location>
        <begin position="1024"/>
        <end position="1050"/>
    </location>
</feature>
<evidence type="ECO:0000256" key="1">
    <source>
        <dbReference type="ARBA" id="ARBA00005964"/>
    </source>
</evidence>
<dbReference type="Gene3D" id="3.40.50.1820">
    <property type="entry name" value="alpha/beta hydrolase"/>
    <property type="match status" value="2"/>
</dbReference>
<dbReference type="FunFam" id="3.40.50.1820:FF:001156">
    <property type="entry name" value="Carboxylic ester hydrolase"/>
    <property type="match status" value="1"/>
</dbReference>
<evidence type="ECO:0000256" key="3">
    <source>
        <dbReference type="ARBA" id="ARBA00012544"/>
    </source>
</evidence>
<dbReference type="GO" id="GO:0015020">
    <property type="term" value="F:glucuronosyltransferase activity"/>
    <property type="evidence" value="ECO:0007669"/>
    <property type="project" value="UniProtKB-EC"/>
</dbReference>
<dbReference type="CDD" id="cd03784">
    <property type="entry name" value="GT1_Gtf-like"/>
    <property type="match status" value="1"/>
</dbReference>
<keyword evidence="6" id="KW-0808">Transferase</keyword>
<dbReference type="EC" id="2.4.1.17" evidence="3"/>
<dbReference type="FunFam" id="3.40.50.2000:FF:000021">
    <property type="entry name" value="UDP-glucuronosyltransferase"/>
    <property type="match status" value="1"/>
</dbReference>
<comment type="similarity">
    <text evidence="2">Belongs to the UDP-glycosyltransferase family.</text>
</comment>
<keyword evidence="5" id="KW-0328">Glycosyltransferase</keyword>
<evidence type="ECO:0000256" key="2">
    <source>
        <dbReference type="ARBA" id="ARBA00009995"/>
    </source>
</evidence>
<protein>
    <recommendedName>
        <fullName evidence="3">glucuronosyltransferase</fullName>
        <ecNumber evidence="3">2.4.1.17</ecNumber>
    </recommendedName>
</protein>
<evidence type="ECO:0000256" key="10">
    <source>
        <dbReference type="SAM" id="Phobius"/>
    </source>
</evidence>
<dbReference type="EnsemblMetazoa" id="PPA42046.1">
    <property type="protein sequence ID" value="PPA42046.1"/>
    <property type="gene ID" value="WBGene00280415"/>
</dbReference>
<feature type="compositionally biased region" description="Low complexity" evidence="9">
    <location>
        <begin position="560"/>
        <end position="574"/>
    </location>
</feature>
<gene>
    <name evidence="13" type="primary">WBGene00280415</name>
</gene>
<feature type="compositionally biased region" description="Basic and acidic residues" evidence="9">
    <location>
        <begin position="542"/>
        <end position="553"/>
    </location>
</feature>
<evidence type="ECO:0000256" key="4">
    <source>
        <dbReference type="ARBA" id="ARBA00022487"/>
    </source>
</evidence>
<evidence type="ECO:0000256" key="5">
    <source>
        <dbReference type="ARBA" id="ARBA00022676"/>
    </source>
</evidence>
<dbReference type="SUPFAM" id="SSF53756">
    <property type="entry name" value="UDP-Glycosyltransferase/glycogen phosphorylase"/>
    <property type="match status" value="1"/>
</dbReference>
<proteinExistence type="inferred from homology"/>
<feature type="signal peptide" evidence="11">
    <location>
        <begin position="1"/>
        <end position="17"/>
    </location>
</feature>
<reference evidence="14" key="1">
    <citation type="journal article" date="2008" name="Nat. Genet.">
        <title>The Pristionchus pacificus genome provides a unique perspective on nematode lifestyle and parasitism.</title>
        <authorList>
            <person name="Dieterich C."/>
            <person name="Clifton S.W."/>
            <person name="Schuster L.N."/>
            <person name="Chinwalla A."/>
            <person name="Delehaunty K."/>
            <person name="Dinkelacker I."/>
            <person name="Fulton L."/>
            <person name="Fulton R."/>
            <person name="Godfrey J."/>
            <person name="Minx P."/>
            <person name="Mitreva M."/>
            <person name="Roeseler W."/>
            <person name="Tian H."/>
            <person name="Witte H."/>
            <person name="Yang S.P."/>
            <person name="Wilson R.K."/>
            <person name="Sommer R.J."/>
        </authorList>
    </citation>
    <scope>NUCLEOTIDE SEQUENCE [LARGE SCALE GENOMIC DNA]</scope>
    <source>
        <strain evidence="14">PS312</strain>
    </source>
</reference>